<evidence type="ECO:0000313" key="4">
    <source>
        <dbReference type="Proteomes" id="UP001162060"/>
    </source>
</evidence>
<sequence length="1214" mass="137021">MWTVLFGDHEEAENEPADAAAATSAVKTRALSPEAPTAPVTPVASPEPLVAAPDAHVSAPIGENYGNRREESKDSAMAMLLKRLNNLMVKVGQHEFEKKTLVDQMVKERASLVAQIEQLKQQVEDVKDQNVQLQYKVEFTSEPMLMEKVQDITDMRDALADVKKQLEVELHEKEKELKELKSALKAKDKHIDEAREKYVKQTNDVEKQLKEKELALQKATEQKAGFEASLVEKEHTLNAVEATKAEVQQKLVEVLSQNEVYAKELEQLQRELDKVACEREQTMHQVLDDDRQKLEILEKRAQEQEALAVEKAQELEDYKHDCVELWKTNEELKQQIALASAAAMTKQAEFRENALSGQSHLQAKVSELESQLEELQGELGRKDNQIAKLQTGIESRAVVDEAGSGEDDDKFVVVEGGEGAIGVLTEQVATAQRELTESMELNLHLNNRNAWLEEQYQMLSSVQSEGDDEHESADLMRHSMEERGAALEQELQEAQHAANEKAEHVSNLERNYSALSTEFNRLRSAHDALVEVKQVDEAALSNLRQELDSLRSLEVSAVEKDQALFTKDQELAELRIANAALSGSVEHLRDTTSQLQQTHGALVQAQKSLVEAEATNSELKRELVELREIADAASASDERAAAAQNELNQVQSEKSELVAELARSHPFVNDLQLRVQELEGHVDNHMNEKRTLEQQLRNLQEMAQENMDSSFELQSSLESTMEELEKTQIQMRAEQEKCKSLQQEVETVKQSSVPREELDRAQNEIASLELKIRHFHDLEQSLTQQLQDAVHSKDEVAAELQTVCSERVAANEEYKTLKALYEQAAAQLTSTQSSASELQRSNDDLTHSLEQARAKVMQTEQQLNAMRAEHGDLQRHVESLAKKNLSLVSEIQSMRDEADNQQTVVRGQLEKLKVANADVEGQLAEATQALRDKDTEIAAVTLRSQKDMAQLEDLVSRFKADRQSSEQRLAQLNAECEHLRQAHSEVKTMVDRSRYDLEQVRAQLHATTQEKASLEAKIDQLRGSNEEIAHLREQLDEHKHMHQRLEETNRDLNDLLQKSKAYCDELSRDSEDKISRVREFTRHVEQEARDEIDRIAHENELLRDELAHLARTRFEETNALDEFRVKLAELQAENNVLSARACRLTQQLSQYTDLPEDDELAAGEQGPAPDLWKLLSSGMEQLKADLELASKYAASIDAGSVDGGMGDESFTNAS</sequence>
<evidence type="ECO:0000256" key="1">
    <source>
        <dbReference type="SAM" id="Coils"/>
    </source>
</evidence>
<gene>
    <name evidence="3" type="ORF">PM001_LOCUS12086</name>
</gene>
<feature type="region of interest" description="Disordered" evidence="2">
    <location>
        <begin position="1"/>
        <end position="47"/>
    </location>
</feature>
<reference evidence="3" key="1">
    <citation type="submission" date="2024-01" db="EMBL/GenBank/DDBJ databases">
        <authorList>
            <person name="Webb A."/>
        </authorList>
    </citation>
    <scope>NUCLEOTIDE SEQUENCE</scope>
    <source>
        <strain evidence="3">Pm1</strain>
    </source>
</reference>
<feature type="coiled-coil region" evidence="1">
    <location>
        <begin position="477"/>
        <end position="553"/>
    </location>
</feature>
<dbReference type="PANTHER" id="PTHR43977">
    <property type="entry name" value="STRUCTURAL MAINTENANCE OF CHROMOSOMES PROTEIN 3"/>
    <property type="match status" value="1"/>
</dbReference>
<proteinExistence type="predicted"/>
<feature type="compositionally biased region" description="Low complexity" evidence="2">
    <location>
        <begin position="32"/>
        <end position="47"/>
    </location>
</feature>
<organism evidence="3 4">
    <name type="scientific">Peronospora matthiolae</name>
    <dbReference type="NCBI Taxonomy" id="2874970"/>
    <lineage>
        <taxon>Eukaryota</taxon>
        <taxon>Sar</taxon>
        <taxon>Stramenopiles</taxon>
        <taxon>Oomycota</taxon>
        <taxon>Peronosporomycetes</taxon>
        <taxon>Peronosporales</taxon>
        <taxon>Peronosporaceae</taxon>
        <taxon>Peronospora</taxon>
    </lineage>
</organism>
<feature type="coiled-coil region" evidence="1">
    <location>
        <begin position="602"/>
        <end position="778"/>
    </location>
</feature>
<feature type="coiled-coil region" evidence="1">
    <location>
        <begin position="807"/>
        <end position="883"/>
    </location>
</feature>
<name>A0AAV1TYU8_9STRA</name>
<dbReference type="Proteomes" id="UP001162060">
    <property type="component" value="Unassembled WGS sequence"/>
</dbReference>
<dbReference type="EMBL" id="CAKLBY020000103">
    <property type="protein sequence ID" value="CAK7926936.1"/>
    <property type="molecule type" value="Genomic_DNA"/>
</dbReference>
<protein>
    <submittedName>
        <fullName evidence="3">Uncharacterized protein</fullName>
    </submittedName>
</protein>
<dbReference type="AlphaFoldDB" id="A0AAV1TYU8"/>
<feature type="coiled-coil region" evidence="1">
    <location>
        <begin position="909"/>
        <end position="1140"/>
    </location>
</feature>
<keyword evidence="1" id="KW-0175">Coiled coil</keyword>
<accession>A0AAV1TYU8</accession>
<feature type="coiled-coil region" evidence="1">
    <location>
        <begin position="102"/>
        <end position="392"/>
    </location>
</feature>
<evidence type="ECO:0000313" key="3">
    <source>
        <dbReference type="EMBL" id="CAK7926936.1"/>
    </source>
</evidence>
<evidence type="ECO:0000256" key="2">
    <source>
        <dbReference type="SAM" id="MobiDB-lite"/>
    </source>
</evidence>
<comment type="caution">
    <text evidence="3">The sequence shown here is derived from an EMBL/GenBank/DDBJ whole genome shotgun (WGS) entry which is preliminary data.</text>
</comment>